<organism evidence="1 2">
    <name type="scientific">Romanomermis culicivorax</name>
    <name type="common">Nematode worm</name>
    <dbReference type="NCBI Taxonomy" id="13658"/>
    <lineage>
        <taxon>Eukaryota</taxon>
        <taxon>Metazoa</taxon>
        <taxon>Ecdysozoa</taxon>
        <taxon>Nematoda</taxon>
        <taxon>Enoplea</taxon>
        <taxon>Dorylaimia</taxon>
        <taxon>Mermithida</taxon>
        <taxon>Mermithoidea</taxon>
        <taxon>Mermithidae</taxon>
        <taxon>Romanomermis</taxon>
    </lineage>
</organism>
<dbReference type="WBParaSite" id="nRc.2.0.1.t24232-RA">
    <property type="protein sequence ID" value="nRc.2.0.1.t24232-RA"/>
    <property type="gene ID" value="nRc.2.0.1.g24232"/>
</dbReference>
<proteinExistence type="predicted"/>
<name>A0A915JDI5_ROMCU</name>
<reference evidence="2" key="1">
    <citation type="submission" date="2022-11" db="UniProtKB">
        <authorList>
            <consortium name="WormBaseParasite"/>
        </authorList>
    </citation>
    <scope>IDENTIFICATION</scope>
</reference>
<dbReference type="AlphaFoldDB" id="A0A915JDI5"/>
<dbReference type="Proteomes" id="UP000887565">
    <property type="component" value="Unplaced"/>
</dbReference>
<protein>
    <submittedName>
        <fullName evidence="2">Uncharacterized protein</fullName>
    </submittedName>
</protein>
<sequence length="67" mass="7262">MRIVADGGKSVLIIISCGNAADDSEPLLLVCDGKNLWDVWCLGRLDLFCYAVTENGWIEWAGTLSSS</sequence>
<evidence type="ECO:0000313" key="1">
    <source>
        <dbReference type="Proteomes" id="UP000887565"/>
    </source>
</evidence>
<evidence type="ECO:0000313" key="2">
    <source>
        <dbReference type="WBParaSite" id="nRc.2.0.1.t24232-RA"/>
    </source>
</evidence>
<accession>A0A915JDI5</accession>
<keyword evidence="1" id="KW-1185">Reference proteome</keyword>